<comment type="caution">
    <text evidence="10">The sequence shown here is derived from an EMBL/GenBank/DDBJ whole genome shotgun (WGS) entry which is preliminary data.</text>
</comment>
<evidence type="ECO:0000313" key="11">
    <source>
        <dbReference type="Proteomes" id="UP000285655"/>
    </source>
</evidence>
<dbReference type="EC" id="2.7.10.2" evidence="10"/>
<dbReference type="PANTHER" id="PTHR32309">
    <property type="entry name" value="TYROSINE-PROTEIN KINASE"/>
    <property type="match status" value="1"/>
</dbReference>
<gene>
    <name evidence="10" type="ORF">C4544_02115</name>
</gene>
<evidence type="ECO:0000256" key="5">
    <source>
        <dbReference type="ARBA" id="ARBA00022840"/>
    </source>
</evidence>
<keyword evidence="2" id="KW-1003">Cell membrane</keyword>
<evidence type="ECO:0000256" key="3">
    <source>
        <dbReference type="ARBA" id="ARBA00022692"/>
    </source>
</evidence>
<feature type="domain" description="Polysaccharide chain length determinant N-terminal" evidence="9">
    <location>
        <begin position="10"/>
        <end position="97"/>
    </location>
</feature>
<evidence type="ECO:0000256" key="6">
    <source>
        <dbReference type="ARBA" id="ARBA00022989"/>
    </source>
</evidence>
<dbReference type="NCBIfam" id="TIGR01007">
    <property type="entry name" value="eps_fam"/>
    <property type="match status" value="1"/>
</dbReference>
<keyword evidence="6 8" id="KW-1133">Transmembrane helix</keyword>
<feature type="transmembrane region" description="Helical" evidence="8">
    <location>
        <begin position="23"/>
        <end position="40"/>
    </location>
</feature>
<dbReference type="InterPro" id="IPR005702">
    <property type="entry name" value="Wzc-like_C"/>
</dbReference>
<dbReference type="PANTHER" id="PTHR32309:SF13">
    <property type="entry name" value="FERRIC ENTEROBACTIN TRANSPORT PROTEIN FEPE"/>
    <property type="match status" value="1"/>
</dbReference>
<protein>
    <submittedName>
        <fullName evidence="10">Polysaccharide biosynthesis tyrosine autokinase</fullName>
        <ecNumber evidence="10">2.7.10.2</ecNumber>
    </submittedName>
</protein>
<keyword evidence="3 8" id="KW-0812">Transmembrane</keyword>
<evidence type="ECO:0000256" key="2">
    <source>
        <dbReference type="ARBA" id="ARBA00022475"/>
    </source>
</evidence>
<dbReference type="Proteomes" id="UP000285655">
    <property type="component" value="Unassembled WGS sequence"/>
</dbReference>
<dbReference type="GO" id="GO:0004715">
    <property type="term" value="F:non-membrane spanning protein tyrosine kinase activity"/>
    <property type="evidence" value="ECO:0007669"/>
    <property type="project" value="UniProtKB-EC"/>
</dbReference>
<evidence type="ECO:0000256" key="1">
    <source>
        <dbReference type="ARBA" id="ARBA00004651"/>
    </source>
</evidence>
<feature type="transmembrane region" description="Helical" evidence="8">
    <location>
        <begin position="263"/>
        <end position="285"/>
    </location>
</feature>
<evidence type="ECO:0000256" key="7">
    <source>
        <dbReference type="ARBA" id="ARBA00023136"/>
    </source>
</evidence>
<keyword evidence="7 8" id="KW-0472">Membrane</keyword>
<dbReference type="SUPFAM" id="SSF52540">
    <property type="entry name" value="P-loop containing nucleoside triphosphate hydrolases"/>
    <property type="match status" value="1"/>
</dbReference>
<evidence type="ECO:0000256" key="4">
    <source>
        <dbReference type="ARBA" id="ARBA00022741"/>
    </source>
</evidence>
<dbReference type="GO" id="GO:0005524">
    <property type="term" value="F:ATP binding"/>
    <property type="evidence" value="ECO:0007669"/>
    <property type="project" value="UniProtKB-KW"/>
</dbReference>
<dbReference type="EMBL" id="QZJW01000014">
    <property type="protein sequence ID" value="RJO61673.1"/>
    <property type="molecule type" value="Genomic_DNA"/>
</dbReference>
<dbReference type="AlphaFoldDB" id="A0A419DEX4"/>
<evidence type="ECO:0000313" key="10">
    <source>
        <dbReference type="EMBL" id="RJO61673.1"/>
    </source>
</evidence>
<keyword evidence="4" id="KW-0547">Nucleotide-binding</keyword>
<dbReference type="Pfam" id="PF02706">
    <property type="entry name" value="Wzz"/>
    <property type="match status" value="1"/>
</dbReference>
<dbReference type="GO" id="GO:0005886">
    <property type="term" value="C:plasma membrane"/>
    <property type="evidence" value="ECO:0007669"/>
    <property type="project" value="UniProtKB-SubCell"/>
</dbReference>
<dbReference type="CDD" id="cd05387">
    <property type="entry name" value="BY-kinase"/>
    <property type="match status" value="1"/>
</dbReference>
<accession>A0A419DEX4</accession>
<keyword evidence="5" id="KW-0067">ATP-binding</keyword>
<comment type="subcellular location">
    <subcellularLocation>
        <location evidence="1">Cell membrane</location>
        <topology evidence="1">Multi-pass membrane protein</topology>
    </subcellularLocation>
</comment>
<dbReference type="Gene3D" id="3.40.50.300">
    <property type="entry name" value="P-loop containing nucleotide triphosphate hydrolases"/>
    <property type="match status" value="1"/>
</dbReference>
<keyword evidence="10" id="KW-0808">Transferase</keyword>
<name>A0A419DEX4_9BACT</name>
<sequence length="529" mass="58895">MDQYHTTTTTLRDYIRIIFKRKLVLAVIVIPVMLINYVMAEFKTPTHTASVQMLLKSQMKITQDKQYAQVMGDHESLIQTHGHILKSKNVIERVVKALKLHELPPNREKYYASSIKRAWIEHIYAKLGLKEELPQSISKNEQEALINRAVAELASNIDIQPIPRSEMFIINVTDFNAALAAKEANAISLSYVIYDLEQQVVELKLKYGDKHASILQLESYIDNLIKALDGKFIPDSESIGPSTIKILEQARVSSDVKKSKVTILAFALFAGILLGLTFIAVFEYFDQTIKSPKDVETVLNVPLLGSIPKAKSKKGSFDGKVDTALVSIYKILSDNIYIHMKNHKFKSVLITDADDSSNTHNIVANLGKYLSYHEGHNVLIIDVNLRNSALAGIFNVPNNGGLVDVLEGNITYEDAIKDAGHNLYIIPAGMSLTNPTSLLNSSALVNLIKNVSEKFDLVLLTCADIRNFKDAVILSSYADCTILVVNEGSTHQQAIKHSLQPLQQKKANLIGAILNNRSYAIPNIIYKLT</sequence>
<reference evidence="10 11" key="1">
    <citation type="journal article" date="2017" name="ISME J.">
        <title>Energy and carbon metabolisms in a deep terrestrial subsurface fluid microbial community.</title>
        <authorList>
            <person name="Momper L."/>
            <person name="Jungbluth S.P."/>
            <person name="Lee M.D."/>
            <person name="Amend J.P."/>
        </authorList>
    </citation>
    <scope>NUCLEOTIDE SEQUENCE [LARGE SCALE GENOMIC DNA]</scope>
    <source>
        <strain evidence="10">SURF_29</strain>
    </source>
</reference>
<evidence type="ECO:0000256" key="8">
    <source>
        <dbReference type="SAM" id="Phobius"/>
    </source>
</evidence>
<dbReference type="InterPro" id="IPR003856">
    <property type="entry name" value="LPS_length_determ_N"/>
</dbReference>
<organism evidence="10 11">
    <name type="scientific">candidate division WS5 bacterium</name>
    <dbReference type="NCBI Taxonomy" id="2093353"/>
    <lineage>
        <taxon>Bacteria</taxon>
        <taxon>candidate division WS5</taxon>
    </lineage>
</organism>
<dbReference type="InterPro" id="IPR027417">
    <property type="entry name" value="P-loop_NTPase"/>
</dbReference>
<keyword evidence="10" id="KW-0418">Kinase</keyword>
<dbReference type="InterPro" id="IPR050445">
    <property type="entry name" value="Bact_polysacc_biosynth/exp"/>
</dbReference>
<proteinExistence type="predicted"/>
<evidence type="ECO:0000259" key="9">
    <source>
        <dbReference type="Pfam" id="PF02706"/>
    </source>
</evidence>